<name>A0A6L9SUD4_9BIFI</name>
<evidence type="ECO:0000313" key="1">
    <source>
        <dbReference type="EMBL" id="NEG55443.1"/>
    </source>
</evidence>
<comment type="caution">
    <text evidence="1">The sequence shown here is derived from an EMBL/GenBank/DDBJ whole genome shotgun (WGS) entry which is preliminary data.</text>
</comment>
<dbReference type="AlphaFoldDB" id="A0A6L9SUD4"/>
<accession>A0A6L9SUD4</accession>
<protein>
    <submittedName>
        <fullName evidence="1">Uncharacterized protein</fullName>
    </submittedName>
</protein>
<gene>
    <name evidence="1" type="ORF">GFD21_06615</name>
</gene>
<keyword evidence="2" id="KW-1185">Reference proteome</keyword>
<sequence>MSRKNRELGGMTYVAWKVWRLTPPRIDYSRSAIARDEYDSFTDWVAKQDDPVAAICAHAPSCPDIADDELGTFRDWVKTVLFPGGRLDKTLVWECCEDGVDDNGDPVPVPES</sequence>
<dbReference type="RefSeq" id="WP_163197162.1">
    <property type="nucleotide sequence ID" value="NZ_WHZV01000005.1"/>
</dbReference>
<evidence type="ECO:0000313" key="2">
    <source>
        <dbReference type="Proteomes" id="UP000483293"/>
    </source>
</evidence>
<dbReference type="EMBL" id="WHZV01000005">
    <property type="protein sequence ID" value="NEG55443.1"/>
    <property type="molecule type" value="Genomic_DNA"/>
</dbReference>
<proteinExistence type="predicted"/>
<reference evidence="1 2" key="1">
    <citation type="submission" date="2019-10" db="EMBL/GenBank/DDBJ databases">
        <title>Bifidobacterium from non-human primates.</title>
        <authorList>
            <person name="Modesto M."/>
        </authorList>
    </citation>
    <scope>NUCLEOTIDE SEQUENCE [LARGE SCALE GENOMIC DNA]</scope>
    <source>
        <strain evidence="1 2">SMA15</strain>
    </source>
</reference>
<organism evidence="1 2">
    <name type="scientific">Bifidobacterium platyrrhinorum</name>
    <dbReference type="NCBI Taxonomy" id="2661628"/>
    <lineage>
        <taxon>Bacteria</taxon>
        <taxon>Bacillati</taxon>
        <taxon>Actinomycetota</taxon>
        <taxon>Actinomycetes</taxon>
        <taxon>Bifidobacteriales</taxon>
        <taxon>Bifidobacteriaceae</taxon>
        <taxon>Bifidobacterium</taxon>
    </lineage>
</organism>
<dbReference type="Proteomes" id="UP000483293">
    <property type="component" value="Unassembled WGS sequence"/>
</dbReference>